<protein>
    <submittedName>
        <fullName evidence="2">Uncharacterized protein</fullName>
    </submittedName>
</protein>
<sequence length="312" mass="34374">MRETTWSDQAVYVSERAFSHAPRQQSKLKQLVSKVPDGDESAQRSAEREIAEMIGTTAKSRRFAANLYKDLGWTETARWLEEPQDDRGRQKPPSARATANPLYDAAACVPTCTNDSRALVVIANLALPDFTTLLAEASSSPLTADIHWLASELSVHGRWILAPETPTKICNGERADHILVAAKEKGLVAEIVYVSGCRERLNLPVPNGSENSRIAGPLHRVVAAALLFVFSDEQNLIKTGSLADPAHTKRLQAEGDISSFYLISEAPGRPTLIKRSSLPALPQSPRKSHEVRGHLRRVRGEAYHVRAHRRNG</sequence>
<comment type="caution">
    <text evidence="2">The sequence shown here is derived from an EMBL/GenBank/DDBJ whole genome shotgun (WGS) entry which is preliminary data.</text>
</comment>
<evidence type="ECO:0000256" key="1">
    <source>
        <dbReference type="SAM" id="MobiDB-lite"/>
    </source>
</evidence>
<organism evidence="2 3">
    <name type="scientific">Brevibacterium luteolum</name>
    <dbReference type="NCBI Taxonomy" id="199591"/>
    <lineage>
        <taxon>Bacteria</taxon>
        <taxon>Bacillati</taxon>
        <taxon>Actinomycetota</taxon>
        <taxon>Actinomycetes</taxon>
        <taxon>Micrococcales</taxon>
        <taxon>Brevibacteriaceae</taxon>
        <taxon>Brevibacterium</taxon>
    </lineage>
</organism>
<dbReference type="AlphaFoldDB" id="A0A849AQS2"/>
<dbReference type="Proteomes" id="UP000549517">
    <property type="component" value="Unassembled WGS sequence"/>
</dbReference>
<evidence type="ECO:0000313" key="2">
    <source>
        <dbReference type="EMBL" id="NNG78280.1"/>
    </source>
</evidence>
<feature type="region of interest" description="Disordered" evidence="1">
    <location>
        <begin position="23"/>
        <end position="45"/>
    </location>
</feature>
<reference evidence="2 3" key="1">
    <citation type="submission" date="2020-05" db="EMBL/GenBank/DDBJ databases">
        <title>MicrobeNet Type strains.</title>
        <authorList>
            <person name="Nicholson A.C."/>
        </authorList>
    </citation>
    <scope>NUCLEOTIDE SEQUENCE [LARGE SCALE GENOMIC DNA]</scope>
    <source>
        <strain evidence="2 3">CCUG 46604</strain>
    </source>
</reference>
<dbReference type="EMBL" id="JABEMC010000001">
    <property type="protein sequence ID" value="NNG78280.1"/>
    <property type="molecule type" value="Genomic_DNA"/>
</dbReference>
<dbReference type="RefSeq" id="WP_170273383.1">
    <property type="nucleotide sequence ID" value="NZ_BAAAKH010000002.1"/>
</dbReference>
<proteinExistence type="predicted"/>
<name>A0A849AQS2_9MICO</name>
<evidence type="ECO:0000313" key="3">
    <source>
        <dbReference type="Proteomes" id="UP000549517"/>
    </source>
</evidence>
<gene>
    <name evidence="2" type="ORF">HLA91_02680</name>
</gene>
<accession>A0A849AQS2</accession>